<sequence length="389" mass="40291">MPTKTDLPPAPIAESFVPNWTDLATLAPSALRAAADAVVAAPLPVVNTMLVSPAGFDPFDDDGPGAPPRPLAQLRTTPSGVLRLYTSRSRLVDLGRPAVVDAATLTLLRRYAGVRVPFGAAAGPVELAGFLRQLLVGGVPVLAPDLPLVVRRLLGPVLGELVATLTPSELTDPDRRERWSVAARRAALRSATAAAGVASSLPSVTAVIAPGEAALLRELRRQTWPALTVRVADGAAERRRALETCETDLVTLPAAGLSYAPEHVEDLVLGRGYGQLPLSGVRVRRTFLPALDTTVRAPGEPSERPAGSLTAPTVLGSPADLLALGVDGLDDALAPVDTGDGGYAIHDLGVRRVVRDAAGTDAALRAGGRQVTGSGRVDAGYASYFARTA</sequence>
<organism evidence="1 2">
    <name type="scientific">Jiangella alkaliphila</name>
    <dbReference type="NCBI Taxonomy" id="419479"/>
    <lineage>
        <taxon>Bacteria</taxon>
        <taxon>Bacillati</taxon>
        <taxon>Actinomycetota</taxon>
        <taxon>Actinomycetes</taxon>
        <taxon>Jiangellales</taxon>
        <taxon>Jiangellaceae</taxon>
        <taxon>Jiangella</taxon>
    </lineage>
</organism>
<evidence type="ECO:0000313" key="2">
    <source>
        <dbReference type="Proteomes" id="UP000182977"/>
    </source>
</evidence>
<dbReference type="RefSeq" id="WP_046771505.1">
    <property type="nucleotide sequence ID" value="NZ_LBMC01000043.1"/>
</dbReference>
<reference evidence="2" key="1">
    <citation type="submission" date="2016-10" db="EMBL/GenBank/DDBJ databases">
        <authorList>
            <person name="Varghese N."/>
            <person name="Submissions S."/>
        </authorList>
    </citation>
    <scope>NUCLEOTIDE SEQUENCE [LARGE SCALE GENOMIC DNA]</scope>
    <source>
        <strain evidence="2">DSM 45079</strain>
    </source>
</reference>
<keyword evidence="2" id="KW-1185">Reference proteome</keyword>
<dbReference type="OrthoDB" id="5184124at2"/>
<dbReference type="AlphaFoldDB" id="A0A1H2LZD9"/>
<gene>
    <name evidence="1" type="ORF">SAMN04488563_6877</name>
</gene>
<accession>A0A1H2LZD9</accession>
<protein>
    <submittedName>
        <fullName evidence="1">Uncharacterized protein</fullName>
    </submittedName>
</protein>
<dbReference type="Proteomes" id="UP000182977">
    <property type="component" value="Chromosome I"/>
</dbReference>
<evidence type="ECO:0000313" key="1">
    <source>
        <dbReference type="EMBL" id="SDU86350.1"/>
    </source>
</evidence>
<proteinExistence type="predicted"/>
<dbReference type="EMBL" id="LT629791">
    <property type="protein sequence ID" value="SDU86350.1"/>
    <property type="molecule type" value="Genomic_DNA"/>
</dbReference>
<dbReference type="STRING" id="419479.SAMN04488563_6877"/>
<name>A0A1H2LZD9_9ACTN</name>